<feature type="transmembrane region" description="Helical" evidence="1">
    <location>
        <begin position="93"/>
        <end position="115"/>
    </location>
</feature>
<organism evidence="2 3">
    <name type="scientific">Amycolatopsis xylanica</name>
    <dbReference type="NCBI Taxonomy" id="589385"/>
    <lineage>
        <taxon>Bacteria</taxon>
        <taxon>Bacillati</taxon>
        <taxon>Actinomycetota</taxon>
        <taxon>Actinomycetes</taxon>
        <taxon>Pseudonocardiales</taxon>
        <taxon>Pseudonocardiaceae</taxon>
        <taxon>Amycolatopsis</taxon>
    </lineage>
</organism>
<sequence>MSGAFASLSVVSAPFTTSSGPCGARPEHSRAWWCWRHHGYGGAGHRGAPTCADSFRGMNTDTYRPARKGTGVAAIVLWLALAIAATVNVLSSFAGLSVIVQVAAGAVVLVCVLLLTERYRRRREAAKR</sequence>
<evidence type="ECO:0000256" key="1">
    <source>
        <dbReference type="SAM" id="Phobius"/>
    </source>
</evidence>
<gene>
    <name evidence="2" type="ORF">SAMN05421504_1011215</name>
</gene>
<name>A0A1H2VG67_9PSEU</name>
<keyword evidence="3" id="KW-1185">Reference proteome</keyword>
<dbReference type="Proteomes" id="UP000199515">
    <property type="component" value="Unassembled WGS sequence"/>
</dbReference>
<evidence type="ECO:0000313" key="3">
    <source>
        <dbReference type="Proteomes" id="UP000199515"/>
    </source>
</evidence>
<keyword evidence="1" id="KW-1133">Transmembrane helix</keyword>
<reference evidence="2 3" key="1">
    <citation type="submission" date="2016-10" db="EMBL/GenBank/DDBJ databases">
        <authorList>
            <person name="de Groot N.N."/>
        </authorList>
    </citation>
    <scope>NUCLEOTIDE SEQUENCE [LARGE SCALE GENOMIC DNA]</scope>
    <source>
        <strain evidence="2 3">CPCC 202699</strain>
    </source>
</reference>
<keyword evidence="1" id="KW-0472">Membrane</keyword>
<dbReference type="EMBL" id="FNON01000001">
    <property type="protein sequence ID" value="SDW67292.1"/>
    <property type="molecule type" value="Genomic_DNA"/>
</dbReference>
<keyword evidence="1" id="KW-0812">Transmembrane</keyword>
<accession>A0A1H2VG67</accession>
<dbReference type="STRING" id="589385.SAMN05421504_1011215"/>
<feature type="transmembrane region" description="Helical" evidence="1">
    <location>
        <begin position="69"/>
        <end position="87"/>
    </location>
</feature>
<proteinExistence type="predicted"/>
<dbReference type="AlphaFoldDB" id="A0A1H2VG67"/>
<protein>
    <submittedName>
        <fullName evidence="2">Uncharacterized protein</fullName>
    </submittedName>
</protein>
<evidence type="ECO:0000313" key="2">
    <source>
        <dbReference type="EMBL" id="SDW67292.1"/>
    </source>
</evidence>